<accession>A0ABN9MJC2</accession>
<dbReference type="EMBL" id="CAUEEQ010067647">
    <property type="protein sequence ID" value="CAJ0965464.1"/>
    <property type="molecule type" value="Genomic_DNA"/>
</dbReference>
<evidence type="ECO:0000313" key="5">
    <source>
        <dbReference type="Proteomes" id="UP001176940"/>
    </source>
</evidence>
<keyword evidence="5" id="KW-1185">Reference proteome</keyword>
<dbReference type="PROSITE" id="PS50001">
    <property type="entry name" value="SH2"/>
    <property type="match status" value="1"/>
</dbReference>
<dbReference type="InterPro" id="IPR036860">
    <property type="entry name" value="SH2_dom_sf"/>
</dbReference>
<dbReference type="InterPro" id="IPR032498">
    <property type="entry name" value="PI3K_P85_iSH2"/>
</dbReference>
<dbReference type="SMART" id="SM00252">
    <property type="entry name" value="SH2"/>
    <property type="match status" value="1"/>
</dbReference>
<protein>
    <recommendedName>
        <fullName evidence="3">SH2 domain-containing protein</fullName>
    </recommendedName>
</protein>
<gene>
    <name evidence="4" type="ORF">RIMI_LOCUS20319699</name>
</gene>
<dbReference type="Pfam" id="PF00017">
    <property type="entry name" value="SH2"/>
    <property type="match status" value="1"/>
</dbReference>
<proteinExistence type="predicted"/>
<evidence type="ECO:0000256" key="2">
    <source>
        <dbReference type="PROSITE-ProRule" id="PRU00191"/>
    </source>
</evidence>
<reference evidence="4" key="1">
    <citation type="submission" date="2023-07" db="EMBL/GenBank/DDBJ databases">
        <authorList>
            <person name="Stuckert A."/>
        </authorList>
    </citation>
    <scope>NUCLEOTIDE SEQUENCE</scope>
</reference>
<dbReference type="CDD" id="cd09942">
    <property type="entry name" value="SH2_nSH2_p85_like"/>
    <property type="match status" value="1"/>
</dbReference>
<dbReference type="Proteomes" id="UP001176940">
    <property type="component" value="Unassembled WGS sequence"/>
</dbReference>
<dbReference type="PANTHER" id="PTHR10155">
    <property type="entry name" value="PHOSPHATIDYLINOSITOL 3-KINASE REGULATORY SUBUNIT"/>
    <property type="match status" value="1"/>
</dbReference>
<organism evidence="4 5">
    <name type="scientific">Ranitomeya imitator</name>
    <name type="common">mimic poison frog</name>
    <dbReference type="NCBI Taxonomy" id="111125"/>
    <lineage>
        <taxon>Eukaryota</taxon>
        <taxon>Metazoa</taxon>
        <taxon>Chordata</taxon>
        <taxon>Craniata</taxon>
        <taxon>Vertebrata</taxon>
        <taxon>Euteleostomi</taxon>
        <taxon>Amphibia</taxon>
        <taxon>Batrachia</taxon>
        <taxon>Anura</taxon>
        <taxon>Neobatrachia</taxon>
        <taxon>Hyloidea</taxon>
        <taxon>Dendrobatidae</taxon>
        <taxon>Dendrobatinae</taxon>
        <taxon>Ranitomeya</taxon>
    </lineage>
</organism>
<dbReference type="InterPro" id="IPR000980">
    <property type="entry name" value="SH2"/>
</dbReference>
<sequence length="349" mass="40102">MKRSSLVIKPLKQNDDSCKEIGVRAEALPDYPALLLELLLQDNEAPQDQPPPALPPKPTKPKLPGCSINGVGGTLQEAEWYWGDISREEVNDKLRDTPDGTFLVRDASSKIPGEFTLTLRKGGNNKLIKIFHRDNMYGFSEPLTFTSVVALIAHYRHESLAQYNAKLDTKLLYPMSKYQQDQIVKEDSVEAVGEQLKIYSQQYRDKSREFDSLYEEYTRTTQELQMKRTAIEAFKETIKIFEEQCQTQEAFTKDYIEKCRREGNNQEIESNFARIAFKLIHMQYRIFRRIRRLGDGNQGKHRVTKRGPALSYPMFTLVTSEDIAESTLGNSVKIFAILNRSQFNASTQI</sequence>
<keyword evidence="1 2" id="KW-0727">SH2 domain</keyword>
<dbReference type="PANTHER" id="PTHR10155:SF1">
    <property type="entry name" value="PHOSPHATIDYLINOSITOL 3-KINASE REGULATORY SUBUNIT BETA"/>
    <property type="match status" value="1"/>
</dbReference>
<dbReference type="PRINTS" id="PR00401">
    <property type="entry name" value="SH2DOMAIN"/>
</dbReference>
<evidence type="ECO:0000259" key="3">
    <source>
        <dbReference type="PROSITE" id="PS50001"/>
    </source>
</evidence>
<evidence type="ECO:0000313" key="4">
    <source>
        <dbReference type="EMBL" id="CAJ0965464.1"/>
    </source>
</evidence>
<dbReference type="Gene3D" id="1.10.287.1490">
    <property type="match status" value="1"/>
</dbReference>
<dbReference type="PRINTS" id="PR00678">
    <property type="entry name" value="PI3KINASEP85"/>
</dbReference>
<dbReference type="Gene3D" id="3.30.505.10">
    <property type="entry name" value="SH2 domain"/>
    <property type="match status" value="1"/>
</dbReference>
<dbReference type="InterPro" id="IPR035022">
    <property type="entry name" value="PI3kinase_P85_nSH2"/>
</dbReference>
<comment type="caution">
    <text evidence="4">The sequence shown here is derived from an EMBL/GenBank/DDBJ whole genome shotgun (WGS) entry which is preliminary data.</text>
</comment>
<feature type="domain" description="SH2" evidence="3">
    <location>
        <begin position="80"/>
        <end position="175"/>
    </location>
</feature>
<dbReference type="Pfam" id="PF16454">
    <property type="entry name" value="PI3K_P85_iSH2"/>
    <property type="match status" value="1"/>
</dbReference>
<name>A0ABN9MJC2_9NEOB</name>
<dbReference type="SUPFAM" id="SSF55550">
    <property type="entry name" value="SH2 domain"/>
    <property type="match status" value="1"/>
</dbReference>
<evidence type="ECO:0000256" key="1">
    <source>
        <dbReference type="ARBA" id="ARBA00022999"/>
    </source>
</evidence>